<proteinExistence type="predicted"/>
<name>A0A7X2MYG0_9CLOT</name>
<keyword evidence="3" id="KW-1185">Reference proteome</keyword>
<protein>
    <submittedName>
        <fullName evidence="2">Uncharacterized protein</fullName>
    </submittedName>
</protein>
<keyword evidence="1" id="KW-0732">Signal</keyword>
<evidence type="ECO:0000313" key="3">
    <source>
        <dbReference type="Proteomes" id="UP000460287"/>
    </source>
</evidence>
<evidence type="ECO:0000256" key="1">
    <source>
        <dbReference type="ARBA" id="ARBA00022729"/>
    </source>
</evidence>
<dbReference type="InterPro" id="IPR014755">
    <property type="entry name" value="Cu-Rt/internalin_Ig-like"/>
</dbReference>
<gene>
    <name evidence="2" type="ORF">FYJ33_08310</name>
</gene>
<dbReference type="EMBL" id="VULX01000010">
    <property type="protein sequence ID" value="MSR91417.1"/>
    <property type="molecule type" value="Genomic_DNA"/>
</dbReference>
<dbReference type="RefSeq" id="WP_154531309.1">
    <property type="nucleotide sequence ID" value="NZ_VULX01000010.1"/>
</dbReference>
<accession>A0A7X2MYG0</accession>
<sequence length="115" mass="12911">MKKIEQIGSNAVKITFDNEIDGGKMCEAKNYWVQSMSDITAEGIASMSKDDTVNESNCLTNGKVSISVGEDKKSVILRFTAAIVKDTKYKVYVRCNDDNEFRSENAENYIFFEGK</sequence>
<dbReference type="Gene3D" id="2.60.40.1220">
    <property type="match status" value="1"/>
</dbReference>
<dbReference type="Proteomes" id="UP000460287">
    <property type="component" value="Unassembled WGS sequence"/>
</dbReference>
<organism evidence="2 3">
    <name type="scientific">Inconstantimicrobium porci</name>
    <dbReference type="NCBI Taxonomy" id="2652291"/>
    <lineage>
        <taxon>Bacteria</taxon>
        <taxon>Bacillati</taxon>
        <taxon>Bacillota</taxon>
        <taxon>Clostridia</taxon>
        <taxon>Eubacteriales</taxon>
        <taxon>Clostridiaceae</taxon>
        <taxon>Inconstantimicrobium</taxon>
    </lineage>
</organism>
<evidence type="ECO:0000313" key="2">
    <source>
        <dbReference type="EMBL" id="MSR91417.1"/>
    </source>
</evidence>
<comment type="caution">
    <text evidence="2">The sequence shown here is derived from an EMBL/GenBank/DDBJ whole genome shotgun (WGS) entry which is preliminary data.</text>
</comment>
<reference evidence="2 3" key="1">
    <citation type="submission" date="2019-08" db="EMBL/GenBank/DDBJ databases">
        <title>In-depth cultivation of the pig gut microbiome towards novel bacterial diversity and tailored functional studies.</title>
        <authorList>
            <person name="Wylensek D."/>
            <person name="Hitch T.C.A."/>
            <person name="Clavel T."/>
        </authorList>
    </citation>
    <scope>NUCLEOTIDE SEQUENCE [LARGE SCALE GENOMIC DNA]</scope>
    <source>
        <strain evidence="2 3">WCA-383-APC-5B</strain>
    </source>
</reference>
<dbReference type="AlphaFoldDB" id="A0A7X2MYG0"/>